<dbReference type="InterPro" id="IPR014782">
    <property type="entry name" value="Peptidase_M1_dom"/>
</dbReference>
<evidence type="ECO:0000259" key="16">
    <source>
        <dbReference type="Pfam" id="PF17900"/>
    </source>
</evidence>
<dbReference type="Proteomes" id="UP000250080">
    <property type="component" value="Chromosome I"/>
</dbReference>
<reference evidence="17 18" key="1">
    <citation type="submission" date="2016-09" db="EMBL/GenBank/DDBJ databases">
        <authorList>
            <person name="Laine KS P."/>
        </authorList>
    </citation>
    <scope>NUCLEOTIDE SEQUENCE [LARGE SCALE GENOMIC DNA]</scope>
    <source>
        <strain evidence="17">PFRJS-23</strain>
    </source>
</reference>
<dbReference type="CDD" id="cd09602">
    <property type="entry name" value="M1_APN"/>
    <property type="match status" value="1"/>
</dbReference>
<keyword evidence="8" id="KW-0479">Metal-binding</keyword>
<dbReference type="GO" id="GO:0005737">
    <property type="term" value="C:cytoplasm"/>
    <property type="evidence" value="ECO:0007669"/>
    <property type="project" value="TreeGrafter"/>
</dbReference>
<dbReference type="Gene3D" id="1.10.390.10">
    <property type="entry name" value="Neutral Protease Domain 2"/>
    <property type="match status" value="1"/>
</dbReference>
<dbReference type="GO" id="GO:0070006">
    <property type="term" value="F:metalloaminopeptidase activity"/>
    <property type="evidence" value="ECO:0007669"/>
    <property type="project" value="TreeGrafter"/>
</dbReference>
<dbReference type="NCBIfam" id="TIGR02412">
    <property type="entry name" value="pepN_strep_liv"/>
    <property type="match status" value="1"/>
</dbReference>
<evidence type="ECO:0000256" key="6">
    <source>
        <dbReference type="ARBA" id="ARBA00022438"/>
    </source>
</evidence>
<feature type="domain" description="Peptidase M1 membrane alanine aminopeptidase" evidence="14">
    <location>
        <begin position="242"/>
        <end position="456"/>
    </location>
</feature>
<dbReference type="Gene3D" id="2.60.40.1730">
    <property type="entry name" value="tricorn interacting facor f3 domain"/>
    <property type="match status" value="1"/>
</dbReference>
<evidence type="ECO:0000256" key="1">
    <source>
        <dbReference type="ARBA" id="ARBA00000098"/>
    </source>
</evidence>
<dbReference type="SUPFAM" id="SSF55486">
    <property type="entry name" value="Metalloproteases ('zincins'), catalytic domain"/>
    <property type="match status" value="1"/>
</dbReference>
<keyword evidence="11" id="KW-0482">Metalloprotease</keyword>
<dbReference type="EC" id="3.4.11.2" evidence="4"/>
<evidence type="ECO:0000256" key="5">
    <source>
        <dbReference type="ARBA" id="ARBA00015611"/>
    </source>
</evidence>
<evidence type="ECO:0000256" key="13">
    <source>
        <dbReference type="ARBA" id="ARBA00031533"/>
    </source>
</evidence>
<gene>
    <name evidence="17" type="ORF">PFR_JS23_1479</name>
</gene>
<evidence type="ECO:0000256" key="9">
    <source>
        <dbReference type="ARBA" id="ARBA00022801"/>
    </source>
</evidence>
<keyword evidence="9" id="KW-0378">Hydrolase</keyword>
<feature type="domain" description="Aminopeptidase N-like N-terminal" evidence="16">
    <location>
        <begin position="96"/>
        <end position="198"/>
    </location>
</feature>
<evidence type="ECO:0000256" key="12">
    <source>
        <dbReference type="ARBA" id="ARBA00029811"/>
    </source>
</evidence>
<evidence type="ECO:0000259" key="14">
    <source>
        <dbReference type="Pfam" id="PF01433"/>
    </source>
</evidence>
<dbReference type="EMBL" id="LT618793">
    <property type="protein sequence ID" value="SCQ79768.1"/>
    <property type="molecule type" value="Genomic_DNA"/>
</dbReference>
<evidence type="ECO:0000256" key="8">
    <source>
        <dbReference type="ARBA" id="ARBA00022723"/>
    </source>
</evidence>
<dbReference type="FunFam" id="2.60.40.1730:FF:000010">
    <property type="entry name" value="Putative aminopeptidase N"/>
    <property type="match status" value="1"/>
</dbReference>
<dbReference type="GO" id="GO:0006508">
    <property type="term" value="P:proteolysis"/>
    <property type="evidence" value="ECO:0007669"/>
    <property type="project" value="UniProtKB-KW"/>
</dbReference>
<evidence type="ECO:0000256" key="10">
    <source>
        <dbReference type="ARBA" id="ARBA00022833"/>
    </source>
</evidence>
<evidence type="ECO:0000313" key="18">
    <source>
        <dbReference type="Proteomes" id="UP000250080"/>
    </source>
</evidence>
<evidence type="ECO:0000256" key="11">
    <source>
        <dbReference type="ARBA" id="ARBA00023049"/>
    </source>
</evidence>
<keyword evidence="7" id="KW-0645">Protease</keyword>
<dbReference type="Pfam" id="PF11838">
    <property type="entry name" value="ERAP1_C"/>
    <property type="match status" value="1"/>
</dbReference>
<dbReference type="InterPro" id="IPR027268">
    <property type="entry name" value="Peptidase_M4/M1_CTD_sf"/>
</dbReference>
<dbReference type="PANTHER" id="PTHR11533:SF174">
    <property type="entry name" value="PUROMYCIN-SENSITIVE AMINOPEPTIDASE-RELATED"/>
    <property type="match status" value="1"/>
</dbReference>
<comment type="cofactor">
    <cofactor evidence="2">
        <name>Zn(2+)</name>
        <dbReference type="ChEBI" id="CHEBI:29105"/>
    </cofactor>
</comment>
<dbReference type="OMA" id="CAYTNTG"/>
<dbReference type="SUPFAM" id="SSF63737">
    <property type="entry name" value="Leukotriene A4 hydrolase N-terminal domain"/>
    <property type="match status" value="1"/>
</dbReference>
<dbReference type="GO" id="GO:0008270">
    <property type="term" value="F:zinc ion binding"/>
    <property type="evidence" value="ECO:0007669"/>
    <property type="project" value="InterPro"/>
</dbReference>
<evidence type="ECO:0000256" key="7">
    <source>
        <dbReference type="ARBA" id="ARBA00022670"/>
    </source>
</evidence>
<dbReference type="OrthoDB" id="3885507at2"/>
<dbReference type="Pfam" id="PF01433">
    <property type="entry name" value="Peptidase_M1"/>
    <property type="match status" value="1"/>
</dbReference>
<organism evidence="17 18">
    <name type="scientific">Propionibacterium freudenreichii</name>
    <dbReference type="NCBI Taxonomy" id="1744"/>
    <lineage>
        <taxon>Bacteria</taxon>
        <taxon>Bacillati</taxon>
        <taxon>Actinomycetota</taxon>
        <taxon>Actinomycetes</taxon>
        <taxon>Propionibacteriales</taxon>
        <taxon>Propionibacteriaceae</taxon>
        <taxon>Propionibacterium</taxon>
    </lineage>
</organism>
<evidence type="ECO:0000313" key="17">
    <source>
        <dbReference type="EMBL" id="SCQ79768.1"/>
    </source>
</evidence>
<dbReference type="GO" id="GO:0043171">
    <property type="term" value="P:peptide catabolic process"/>
    <property type="evidence" value="ECO:0007669"/>
    <property type="project" value="TreeGrafter"/>
</dbReference>
<keyword evidence="6 17" id="KW-0031">Aminopeptidase</keyword>
<dbReference type="GO" id="GO:0016020">
    <property type="term" value="C:membrane"/>
    <property type="evidence" value="ECO:0007669"/>
    <property type="project" value="TreeGrafter"/>
</dbReference>
<dbReference type="RefSeq" id="WP_013160721.1">
    <property type="nucleotide sequence ID" value="NZ_CCYN01000037.1"/>
</dbReference>
<comment type="catalytic activity">
    <reaction evidence="1">
        <text>Release of an N-terminal amino acid, Xaa-|-Yaa- from a peptide, amide or arylamide. Xaa is preferably Ala, but may be most amino acids including Pro (slow action). When a terminal hydrophobic residue is followed by a prolyl residue, the two may be released as an intact Xaa-Pro dipeptide.</text>
        <dbReference type="EC" id="3.4.11.2"/>
    </reaction>
</comment>
<dbReference type="GO" id="GO:0016285">
    <property type="term" value="F:alanyl aminopeptidase activity"/>
    <property type="evidence" value="ECO:0007669"/>
    <property type="project" value="UniProtKB-EC"/>
</dbReference>
<proteinExistence type="inferred from homology"/>
<dbReference type="AlphaFoldDB" id="A0A0A8QE51"/>
<feature type="domain" description="ERAP1-like C-terminal" evidence="15">
    <location>
        <begin position="538"/>
        <end position="850"/>
    </location>
</feature>
<protein>
    <recommendedName>
        <fullName evidence="5">Aminopeptidase N</fullName>
        <ecNumber evidence="4">3.4.11.2</ecNumber>
    </recommendedName>
    <alternativeName>
        <fullName evidence="12">Alanine aminopeptidase</fullName>
    </alternativeName>
    <alternativeName>
        <fullName evidence="13">Lysyl aminopeptidase</fullName>
    </alternativeName>
</protein>
<comment type="similarity">
    <text evidence="3">Belongs to the peptidase M1 family.</text>
</comment>
<dbReference type="GO" id="GO:0042277">
    <property type="term" value="F:peptide binding"/>
    <property type="evidence" value="ECO:0007669"/>
    <property type="project" value="TreeGrafter"/>
</dbReference>
<sequence length="867" mass="95633">MNPANLTRDETHARSAMLSVTSYRVSVDLTGGDGFGRALAEPDETFVSTSIVNFSTSGGDTWIDLIADSVVSAELDGTRLDASTFTGVRLPFSAEAGEHELRINALCRYSHTGEGLHRFVDPADQRVYLYTQFETADARRMYACFEQPDLKASFQLSVIAPSAWTVVSNSPTPPATATDAPAFQRWDFEATAPISTYITALIAGEYFVNQGTITSTKGELGANIVCRQSVAQYLDADRIRTTTQRGFEVYEEAFGRPYPFAKYDQLFVPEYNAGAMENAGAVTIRDEYLYRSKVTSADYEQRDNTILHELAHMWFGDLVTMRWWDDLWLNESFAEWCSHFAQKRIVDRFGGIDPWVSFANAREGWAYVQDQMPTTHPIAADMVDLETVDQSFDGITYAKGASVLKQLVAYVGEQNFLAGVREYLTEHAYANAEFSDLLGALQKASGKDLDGFAEQWLKTSGVNTLRAQVEVDDSGAFTRFDIIQTAPVEHPTLRTHHIGVGCYELRDGQLVRTTSLELDVSGERTSVDALVGQPRPALVLLNDQDLSYAKVRLDKQSLDAAIEHITELADPLARAVVWTCVWDMNRDAELTTDEYISTVTRGIGSETDMTAVRTQLRNALGASKAYTPPAHREEANRALVAGIAAELEKAEAGSQHQLAFTDALIGSVDSPEGITLIRGWLSNEEVPVGLEIDQDRRWAILSSLARMGAVDDDAIAAEEQLDKTISGSERAAGARAALNNAEEKARAWALATEDPKVPNATHLRICAAFVQYGQEELLAPYVDRYLQVCELISAQQGIWATQGHAASQAVLTYLWPSPLADRAFIERVDKWVESSELSESVRHVITERRDASLRAIAAQEFAASQLG</sequence>
<dbReference type="InterPro" id="IPR042097">
    <property type="entry name" value="Aminopeptidase_N-like_N_sf"/>
</dbReference>
<keyword evidence="10" id="KW-0862">Zinc</keyword>
<dbReference type="Pfam" id="PF17900">
    <property type="entry name" value="Peptidase_M1_N"/>
    <property type="match status" value="1"/>
</dbReference>
<dbReference type="GO" id="GO:0005615">
    <property type="term" value="C:extracellular space"/>
    <property type="evidence" value="ECO:0007669"/>
    <property type="project" value="TreeGrafter"/>
</dbReference>
<dbReference type="PRINTS" id="PR00756">
    <property type="entry name" value="ALADIPTASE"/>
</dbReference>
<dbReference type="InterPro" id="IPR045357">
    <property type="entry name" value="Aminopeptidase_N-like_N"/>
</dbReference>
<dbReference type="InterPro" id="IPR050344">
    <property type="entry name" value="Peptidase_M1_aminopeptidases"/>
</dbReference>
<dbReference type="InterPro" id="IPR012778">
    <property type="entry name" value="Pept_M1_aminopeptidase"/>
</dbReference>
<name>A0A0A8QE51_9ACTN</name>
<evidence type="ECO:0000256" key="4">
    <source>
        <dbReference type="ARBA" id="ARBA00012564"/>
    </source>
</evidence>
<accession>A0A0A8QE51</accession>
<evidence type="ECO:0000259" key="15">
    <source>
        <dbReference type="Pfam" id="PF11838"/>
    </source>
</evidence>
<dbReference type="InterPro" id="IPR001930">
    <property type="entry name" value="Peptidase_M1"/>
</dbReference>
<dbReference type="FunFam" id="1.10.390.10:FF:000004">
    <property type="entry name" value="Aminopeptidase N"/>
    <property type="match status" value="1"/>
</dbReference>
<evidence type="ECO:0000256" key="3">
    <source>
        <dbReference type="ARBA" id="ARBA00010136"/>
    </source>
</evidence>
<dbReference type="InterPro" id="IPR024571">
    <property type="entry name" value="ERAP1-like_C_dom"/>
</dbReference>
<dbReference type="PANTHER" id="PTHR11533">
    <property type="entry name" value="PROTEASE M1 ZINC METALLOPROTEASE"/>
    <property type="match status" value="1"/>
</dbReference>
<evidence type="ECO:0000256" key="2">
    <source>
        <dbReference type="ARBA" id="ARBA00001947"/>
    </source>
</evidence>